<keyword evidence="2" id="KW-0479">Metal-binding</keyword>
<evidence type="ECO:0000313" key="8">
    <source>
        <dbReference type="Proteomes" id="UP000326396"/>
    </source>
</evidence>
<dbReference type="InterPro" id="IPR012337">
    <property type="entry name" value="RNaseH-like_sf"/>
</dbReference>
<evidence type="ECO:0000259" key="6">
    <source>
        <dbReference type="PROSITE" id="PS50994"/>
    </source>
</evidence>
<gene>
    <name evidence="7" type="ORF">E3N88_36773</name>
</gene>
<dbReference type="PANTHER" id="PTHR42648:SF18">
    <property type="entry name" value="RETROTRANSPOSON, UNCLASSIFIED-LIKE PROTEIN"/>
    <property type="match status" value="1"/>
</dbReference>
<protein>
    <recommendedName>
        <fullName evidence="9">Integrase catalytic domain-containing protein</fullName>
    </recommendedName>
</protein>
<evidence type="ECO:0000256" key="2">
    <source>
        <dbReference type="PROSITE-ProRule" id="PRU00047"/>
    </source>
</evidence>
<keyword evidence="8" id="KW-1185">Reference proteome</keyword>
<dbReference type="Pfam" id="PF00665">
    <property type="entry name" value="rve"/>
    <property type="match status" value="1"/>
</dbReference>
<feature type="domain" description="CCHC-type" evidence="5">
    <location>
        <begin position="260"/>
        <end position="275"/>
    </location>
</feature>
<dbReference type="InterPro" id="IPR025724">
    <property type="entry name" value="GAG-pre-integrase_dom"/>
</dbReference>
<keyword evidence="2" id="KW-0863">Zinc-finger</keyword>
<keyword evidence="1" id="KW-0378">Hydrolase</keyword>
<evidence type="ECO:0000256" key="4">
    <source>
        <dbReference type="SAM" id="MobiDB-lite"/>
    </source>
</evidence>
<dbReference type="GO" id="GO:0008233">
    <property type="term" value="F:peptidase activity"/>
    <property type="evidence" value="ECO:0007669"/>
    <property type="project" value="UniProtKB-KW"/>
</dbReference>
<name>A0A5N6M7D6_9ASTR</name>
<feature type="coiled-coil region" evidence="3">
    <location>
        <begin position="115"/>
        <end position="142"/>
    </location>
</feature>
<dbReference type="GO" id="GO:0008270">
    <property type="term" value="F:zinc ion binding"/>
    <property type="evidence" value="ECO:0007669"/>
    <property type="project" value="UniProtKB-KW"/>
</dbReference>
<proteinExistence type="predicted"/>
<feature type="region of interest" description="Disordered" evidence="4">
    <location>
        <begin position="754"/>
        <end position="792"/>
    </location>
</feature>
<dbReference type="InterPro" id="IPR039537">
    <property type="entry name" value="Retrotran_Ty1/copia-like"/>
</dbReference>
<dbReference type="SUPFAM" id="SSF53098">
    <property type="entry name" value="Ribonuclease H-like"/>
    <property type="match status" value="1"/>
</dbReference>
<evidence type="ECO:0008006" key="9">
    <source>
        <dbReference type="Google" id="ProtNLM"/>
    </source>
</evidence>
<evidence type="ECO:0000259" key="5">
    <source>
        <dbReference type="PROSITE" id="PS50158"/>
    </source>
</evidence>
<dbReference type="SUPFAM" id="SSF57756">
    <property type="entry name" value="Retrovirus zinc finger-like domains"/>
    <property type="match status" value="1"/>
</dbReference>
<dbReference type="Pfam" id="PF25597">
    <property type="entry name" value="SH3_retrovirus"/>
    <property type="match status" value="1"/>
</dbReference>
<dbReference type="GO" id="GO:0006508">
    <property type="term" value="P:proteolysis"/>
    <property type="evidence" value="ECO:0007669"/>
    <property type="project" value="UniProtKB-KW"/>
</dbReference>
<dbReference type="Pfam" id="PF22936">
    <property type="entry name" value="Pol_BBD"/>
    <property type="match status" value="1"/>
</dbReference>
<dbReference type="InterPro" id="IPR001584">
    <property type="entry name" value="Integrase_cat-core"/>
</dbReference>
<feature type="compositionally biased region" description="Polar residues" evidence="4">
    <location>
        <begin position="768"/>
        <end position="792"/>
    </location>
</feature>
<reference evidence="7 8" key="1">
    <citation type="submission" date="2019-05" db="EMBL/GenBank/DDBJ databases">
        <title>Mikania micrantha, genome provides insights into the molecular mechanism of rapid growth.</title>
        <authorList>
            <person name="Liu B."/>
        </authorList>
    </citation>
    <scope>NUCLEOTIDE SEQUENCE [LARGE SCALE GENOMIC DNA]</scope>
    <source>
        <strain evidence="7">NLD-2019</strain>
        <tissue evidence="7">Leaf</tissue>
    </source>
</reference>
<dbReference type="GO" id="GO:0015074">
    <property type="term" value="P:DNA integration"/>
    <property type="evidence" value="ECO:0007669"/>
    <property type="project" value="InterPro"/>
</dbReference>
<sequence>MSKKSNSTPTIVHLTATTHFPIKLTATNFPHGYGELAKVIEVLACCRDGIRGAEPYRSSFRSEKERVRRNEDYLDLKARNYLFYSIDKSIIKTIAQKATAKQVWDAMKMKYMGNARVKRAQLQRLRREFETLEMKNGETVNEYVGRVMSTANQMRNSGDEMPDVKIVEKVLRTLTPNFNFVVCSIEESKDLDLLTIDELQSSLRVHEQKLTKRDVDDHALKIDESSYGRGRGRSRGSFGRGRSRGRGRGRGSFDKSSIECYKCQQMGHYQFECPQWNKGVNYAEFDDTEELVLMAKEEKEDQETTECNGYWFLDSACSNHMTGTKEWFTELDENINHSVKLGNGLRLNVQGIGSIKFEVNGIIQIITKVYFVPQLTSNLISIGQLQEKKVKITIENGECTVYHAQRGVIMKSEMSRNRMFIVHGVKKGEHTRCMQVTEDETQVWHRRLAHVNYKAIKTMQQKEMVRGLPEVSGKAMICETCNVGKQNRENIPKKSWWRSTEKLELIHTDLCGPITPASQSGKRYVLVFIDDLTRKTWVYLLQFKHESFDAFKRFKVAVENESGCKIKALRSDRGGEFNSQSFNEFCAQSGIKRQLTAAYTPQQNGVAERRNRTIMNMVRCSLTDKKVPKCFWPEAVNWAVHVLNRCITRALDDKVPEEMWSGKKPNVEYFRVFGCIGHVHIPSQFRSKLDARSHKCVLLGMSVESKAYRLYDPEQRKIVISRDVIFEEDKGWEWNSVFKEEELIVEGEEVLRDNSIEERGNDVERSWEGTTSMGQESESGVGSEANSQGPHV</sequence>
<dbReference type="SMART" id="SM00343">
    <property type="entry name" value="ZnF_C2HC"/>
    <property type="match status" value="1"/>
</dbReference>
<dbReference type="Pfam" id="PF14223">
    <property type="entry name" value="Retrotran_gag_2"/>
    <property type="match status" value="1"/>
</dbReference>
<dbReference type="PROSITE" id="PS50158">
    <property type="entry name" value="ZF_CCHC"/>
    <property type="match status" value="1"/>
</dbReference>
<evidence type="ECO:0000256" key="1">
    <source>
        <dbReference type="ARBA" id="ARBA00022670"/>
    </source>
</evidence>
<dbReference type="Gene3D" id="3.30.420.10">
    <property type="entry name" value="Ribonuclease H-like superfamily/Ribonuclease H"/>
    <property type="match status" value="1"/>
</dbReference>
<organism evidence="7 8">
    <name type="scientific">Mikania micrantha</name>
    <name type="common">bitter vine</name>
    <dbReference type="NCBI Taxonomy" id="192012"/>
    <lineage>
        <taxon>Eukaryota</taxon>
        <taxon>Viridiplantae</taxon>
        <taxon>Streptophyta</taxon>
        <taxon>Embryophyta</taxon>
        <taxon>Tracheophyta</taxon>
        <taxon>Spermatophyta</taxon>
        <taxon>Magnoliopsida</taxon>
        <taxon>eudicotyledons</taxon>
        <taxon>Gunneridae</taxon>
        <taxon>Pentapetalae</taxon>
        <taxon>asterids</taxon>
        <taxon>campanulids</taxon>
        <taxon>Asterales</taxon>
        <taxon>Asteraceae</taxon>
        <taxon>Asteroideae</taxon>
        <taxon>Heliantheae alliance</taxon>
        <taxon>Eupatorieae</taxon>
        <taxon>Mikania</taxon>
    </lineage>
</organism>
<dbReference type="InterPro" id="IPR001878">
    <property type="entry name" value="Znf_CCHC"/>
</dbReference>
<keyword evidence="3" id="KW-0175">Coiled coil</keyword>
<dbReference type="InterPro" id="IPR036875">
    <property type="entry name" value="Znf_CCHC_sf"/>
</dbReference>
<dbReference type="GO" id="GO:0003676">
    <property type="term" value="F:nucleic acid binding"/>
    <property type="evidence" value="ECO:0007669"/>
    <property type="project" value="InterPro"/>
</dbReference>
<feature type="compositionally biased region" description="Basic and acidic residues" evidence="4">
    <location>
        <begin position="754"/>
        <end position="767"/>
    </location>
</feature>
<dbReference type="InterPro" id="IPR054722">
    <property type="entry name" value="PolX-like_BBD"/>
</dbReference>
<accession>A0A5N6M7D6</accession>
<dbReference type="Pfam" id="PF13976">
    <property type="entry name" value="gag_pre-integrs"/>
    <property type="match status" value="1"/>
</dbReference>
<dbReference type="InterPro" id="IPR057670">
    <property type="entry name" value="SH3_retrovirus"/>
</dbReference>
<keyword evidence="1" id="KW-0645">Protease</keyword>
<dbReference type="EMBL" id="SZYD01000017">
    <property type="protein sequence ID" value="KAD3068893.1"/>
    <property type="molecule type" value="Genomic_DNA"/>
</dbReference>
<comment type="caution">
    <text evidence="7">The sequence shown here is derived from an EMBL/GenBank/DDBJ whole genome shotgun (WGS) entry which is preliminary data.</text>
</comment>
<dbReference type="OrthoDB" id="2013098at2759"/>
<feature type="region of interest" description="Disordered" evidence="4">
    <location>
        <begin position="224"/>
        <end position="254"/>
    </location>
</feature>
<dbReference type="AlphaFoldDB" id="A0A5N6M7D6"/>
<dbReference type="Proteomes" id="UP000326396">
    <property type="component" value="Linkage Group LG7"/>
</dbReference>
<dbReference type="InterPro" id="IPR036397">
    <property type="entry name" value="RNaseH_sf"/>
</dbReference>
<feature type="domain" description="Integrase catalytic" evidence="6">
    <location>
        <begin position="488"/>
        <end position="664"/>
    </location>
</feature>
<dbReference type="Pfam" id="PF00098">
    <property type="entry name" value="zf-CCHC"/>
    <property type="match status" value="1"/>
</dbReference>
<evidence type="ECO:0000313" key="7">
    <source>
        <dbReference type="EMBL" id="KAD3068893.1"/>
    </source>
</evidence>
<evidence type="ECO:0000256" key="3">
    <source>
        <dbReference type="SAM" id="Coils"/>
    </source>
</evidence>
<dbReference type="PROSITE" id="PS50994">
    <property type="entry name" value="INTEGRASE"/>
    <property type="match status" value="1"/>
</dbReference>
<keyword evidence="2" id="KW-0862">Zinc</keyword>
<dbReference type="PANTHER" id="PTHR42648">
    <property type="entry name" value="TRANSPOSASE, PUTATIVE-RELATED"/>
    <property type="match status" value="1"/>
</dbReference>